<evidence type="ECO:0008006" key="2">
    <source>
        <dbReference type="Google" id="ProtNLM"/>
    </source>
</evidence>
<dbReference type="Gene3D" id="3.40.50.150">
    <property type="entry name" value="Vaccinia Virus protein VP39"/>
    <property type="match status" value="1"/>
</dbReference>
<dbReference type="PANTHER" id="PTHR14614">
    <property type="entry name" value="HEPATOCELLULAR CARCINOMA-ASSOCIATED ANTIGEN"/>
    <property type="match status" value="1"/>
</dbReference>
<dbReference type="Pfam" id="PF10294">
    <property type="entry name" value="Methyltransf_16"/>
    <property type="match status" value="1"/>
</dbReference>
<protein>
    <recommendedName>
        <fullName evidence="2">Calmodulin-lysine N-methyltransferase</fullName>
    </recommendedName>
</protein>
<accession>A0A7S0AKM8</accession>
<dbReference type="EMBL" id="HBEG01028468">
    <property type="protein sequence ID" value="CAD8365303.1"/>
    <property type="molecule type" value="Transcribed_RNA"/>
</dbReference>
<organism evidence="1">
    <name type="scientific">Pyrodinium bahamense</name>
    <dbReference type="NCBI Taxonomy" id="73915"/>
    <lineage>
        <taxon>Eukaryota</taxon>
        <taxon>Sar</taxon>
        <taxon>Alveolata</taxon>
        <taxon>Dinophyceae</taxon>
        <taxon>Gonyaulacales</taxon>
        <taxon>Pyrocystaceae</taxon>
        <taxon>Pyrodinium</taxon>
    </lineage>
</organism>
<dbReference type="SUPFAM" id="SSF53335">
    <property type="entry name" value="S-adenosyl-L-methionine-dependent methyltransferases"/>
    <property type="match status" value="1"/>
</dbReference>
<dbReference type="AlphaFoldDB" id="A0A7S0AKM8"/>
<sequence length="419" mass="45473">MAADPADHPSSEPLGAALLESDLVFEQQVLRLNIRGDEFVYPFVAGPDCNVTSGFGLNVSNEFGLWKRADLVHIGQLVRLTLIGRGADNATLSLVDCEPTHQVDFDAGSERCICLRWDQAARLRCTVRLRVPTWPVLLQAEVVPQGARRVMGVCSLPIFPPVCNFEAADVACIMCNVPQARQCRALNGLMPLYVAEAPGYLGIGGKVWDAALATIQWLSGPEECSKTSGSRLDQWVCGKHLLELGSGTGVLALTLGTLSSPLSVTMTDLLEVVPLLEMNLALNRVVGSLRQADATRGGGFHCAPLRWGDAGDVQRLLASGIAHDTLLLSDLVYDPTCYAPLVDSLVALCPPELHGRQRALLVYRHRHSASTFFSMLEKYFEVDVLPGLDQWAVDEALEGDSSMMDMQFFSCTRRPAAVA</sequence>
<reference evidence="1" key="1">
    <citation type="submission" date="2021-01" db="EMBL/GenBank/DDBJ databases">
        <authorList>
            <person name="Corre E."/>
            <person name="Pelletier E."/>
            <person name="Niang G."/>
            <person name="Scheremetjew M."/>
            <person name="Finn R."/>
            <person name="Kale V."/>
            <person name="Holt S."/>
            <person name="Cochrane G."/>
            <person name="Meng A."/>
            <person name="Brown T."/>
            <person name="Cohen L."/>
        </authorList>
    </citation>
    <scope>NUCLEOTIDE SEQUENCE</scope>
    <source>
        <strain evidence="1">Pbaha01</strain>
    </source>
</reference>
<proteinExistence type="predicted"/>
<dbReference type="InterPro" id="IPR029063">
    <property type="entry name" value="SAM-dependent_MTases_sf"/>
</dbReference>
<gene>
    <name evidence="1" type="ORF">PBAH0796_LOCUS17314</name>
</gene>
<evidence type="ECO:0000313" key="1">
    <source>
        <dbReference type="EMBL" id="CAD8365303.1"/>
    </source>
</evidence>
<dbReference type="InterPro" id="IPR019410">
    <property type="entry name" value="Methyltransf_16"/>
</dbReference>
<name>A0A7S0AKM8_9DINO</name>